<feature type="transmembrane region" description="Helical" evidence="1">
    <location>
        <begin position="65"/>
        <end position="83"/>
    </location>
</feature>
<proteinExistence type="predicted"/>
<reference evidence="2" key="1">
    <citation type="journal article" date="2014" name="Int. J. Syst. Evol. Microbiol.">
        <title>Complete genome sequence of Corynebacterium casei LMG S-19264T (=DSM 44701T), isolated from a smear-ripened cheese.</title>
        <authorList>
            <consortium name="US DOE Joint Genome Institute (JGI-PGF)"/>
            <person name="Walter F."/>
            <person name="Albersmeier A."/>
            <person name="Kalinowski J."/>
            <person name="Ruckert C."/>
        </authorList>
    </citation>
    <scope>NUCLEOTIDE SEQUENCE</scope>
    <source>
        <strain evidence="2">CGMCC 1.12785</strain>
    </source>
</reference>
<feature type="transmembrane region" description="Helical" evidence="1">
    <location>
        <begin position="140"/>
        <end position="167"/>
    </location>
</feature>
<feature type="transmembrane region" description="Helical" evidence="1">
    <location>
        <begin position="95"/>
        <end position="120"/>
    </location>
</feature>
<accession>A0A8J2TVZ8</accession>
<dbReference type="RefSeq" id="WP_188549473.1">
    <property type="nucleotide sequence ID" value="NZ_BMFY01000002.1"/>
</dbReference>
<feature type="transmembrane region" description="Helical" evidence="1">
    <location>
        <begin position="179"/>
        <end position="197"/>
    </location>
</feature>
<keyword evidence="3" id="KW-1185">Reference proteome</keyword>
<dbReference type="AlphaFoldDB" id="A0A8J2TVZ8"/>
<protein>
    <submittedName>
        <fullName evidence="2">Uncharacterized protein</fullName>
    </submittedName>
</protein>
<evidence type="ECO:0000313" key="2">
    <source>
        <dbReference type="EMBL" id="GGA06246.1"/>
    </source>
</evidence>
<dbReference type="Proteomes" id="UP000616114">
    <property type="component" value="Unassembled WGS sequence"/>
</dbReference>
<organism evidence="2 3">
    <name type="scientific">Sediminivirga luteola</name>
    <dbReference type="NCBI Taxonomy" id="1774748"/>
    <lineage>
        <taxon>Bacteria</taxon>
        <taxon>Bacillati</taxon>
        <taxon>Actinomycetota</taxon>
        <taxon>Actinomycetes</taxon>
        <taxon>Micrococcales</taxon>
        <taxon>Brevibacteriaceae</taxon>
        <taxon>Sediminivirga</taxon>
    </lineage>
</organism>
<evidence type="ECO:0000256" key="1">
    <source>
        <dbReference type="SAM" id="Phobius"/>
    </source>
</evidence>
<evidence type="ECO:0000313" key="3">
    <source>
        <dbReference type="Proteomes" id="UP000616114"/>
    </source>
</evidence>
<gene>
    <name evidence="2" type="ORF">GCM10011333_06500</name>
</gene>
<reference evidence="2" key="2">
    <citation type="submission" date="2020-09" db="EMBL/GenBank/DDBJ databases">
        <authorList>
            <person name="Sun Q."/>
            <person name="Zhou Y."/>
        </authorList>
    </citation>
    <scope>NUCLEOTIDE SEQUENCE</scope>
    <source>
        <strain evidence="2">CGMCC 1.12785</strain>
    </source>
</reference>
<keyword evidence="1" id="KW-0812">Transmembrane</keyword>
<feature type="transmembrane region" description="Helical" evidence="1">
    <location>
        <begin position="217"/>
        <end position="236"/>
    </location>
</feature>
<keyword evidence="1" id="KW-1133">Transmembrane helix</keyword>
<sequence>MAKASTLSRTYAAFRLQFLTPNLVIVPGIVFVFGWAVALGIFFWVDGVATDRDPVAEPMFAGGSQAPLWCLAFMAAYVGSHTFPFSQALSFSRKVFLAGTLAAFAAVSVGFGVAFVLAAWTEELTNGFGIHGYNFAIPYLTSQGLGVTGFVAAAACWFVMLLGFTIVMLYKRLGLTNTWLVIIAVIVVILAAVLLTVTNVGWSGLWGWFGGLTPMALLGWLMVPAVVLTLASYALIRRASPV</sequence>
<name>A0A8J2TVZ8_9MICO</name>
<feature type="transmembrane region" description="Helical" evidence="1">
    <location>
        <begin position="21"/>
        <end position="45"/>
    </location>
</feature>
<dbReference type="EMBL" id="BMFY01000002">
    <property type="protein sequence ID" value="GGA06246.1"/>
    <property type="molecule type" value="Genomic_DNA"/>
</dbReference>
<keyword evidence="1" id="KW-0472">Membrane</keyword>
<comment type="caution">
    <text evidence="2">The sequence shown here is derived from an EMBL/GenBank/DDBJ whole genome shotgun (WGS) entry which is preliminary data.</text>
</comment>